<evidence type="ECO:0000313" key="1">
    <source>
        <dbReference type="EMBL" id="KAK9295739.1"/>
    </source>
</evidence>
<dbReference type="Proteomes" id="UP001432146">
    <property type="component" value="Unassembled WGS sequence"/>
</dbReference>
<accession>A0AAW0ZE24</accession>
<name>A0AAW0ZE24_9HYME</name>
<proteinExistence type="predicted"/>
<dbReference type="AlphaFoldDB" id="A0AAW0ZE24"/>
<gene>
    <name evidence="1" type="ORF">QLX08_010037</name>
</gene>
<sequence length="109" mass="12133">MTTFGARWVTVTQGRQCGFRGRRGRVPPLELPLDNSPQPFSPPADLTSRNFLQFYSTIERPSIAVILPRYPGTRITRLIQKRSFGGSVSLAAYSFDDSDRTVLSVVTPS</sequence>
<organism evidence="1 2">
    <name type="scientific">Tetragonisca angustula</name>
    <dbReference type="NCBI Taxonomy" id="166442"/>
    <lineage>
        <taxon>Eukaryota</taxon>
        <taxon>Metazoa</taxon>
        <taxon>Ecdysozoa</taxon>
        <taxon>Arthropoda</taxon>
        <taxon>Hexapoda</taxon>
        <taxon>Insecta</taxon>
        <taxon>Pterygota</taxon>
        <taxon>Neoptera</taxon>
        <taxon>Endopterygota</taxon>
        <taxon>Hymenoptera</taxon>
        <taxon>Apocrita</taxon>
        <taxon>Aculeata</taxon>
        <taxon>Apoidea</taxon>
        <taxon>Anthophila</taxon>
        <taxon>Apidae</taxon>
        <taxon>Tetragonisca</taxon>
    </lineage>
</organism>
<comment type="caution">
    <text evidence="1">The sequence shown here is derived from an EMBL/GenBank/DDBJ whole genome shotgun (WGS) entry which is preliminary data.</text>
</comment>
<reference evidence="1 2" key="1">
    <citation type="submission" date="2024-05" db="EMBL/GenBank/DDBJ databases">
        <title>The nuclear and mitochondrial genome assemblies of Tetragonisca angustula (Apidae: Meliponini), a tiny yet remarkable pollinator in the Neotropics.</title>
        <authorList>
            <person name="Ferrari R."/>
            <person name="Ricardo P.C."/>
            <person name="Dias F.C."/>
            <person name="Araujo N.S."/>
            <person name="Soares D.O."/>
            <person name="Zhou Q.-S."/>
            <person name="Zhu C.-D."/>
            <person name="Coutinho L."/>
            <person name="Airas M.C."/>
            <person name="Batista T.M."/>
        </authorList>
    </citation>
    <scope>NUCLEOTIDE SEQUENCE [LARGE SCALE GENOMIC DNA]</scope>
    <source>
        <strain evidence="1">ASF017062</strain>
        <tissue evidence="1">Abdomen</tissue>
    </source>
</reference>
<protein>
    <submittedName>
        <fullName evidence="1">Uncharacterized protein</fullName>
    </submittedName>
</protein>
<keyword evidence="2" id="KW-1185">Reference proteome</keyword>
<dbReference type="EMBL" id="JAWNGG020000243">
    <property type="protein sequence ID" value="KAK9295739.1"/>
    <property type="molecule type" value="Genomic_DNA"/>
</dbReference>
<evidence type="ECO:0000313" key="2">
    <source>
        <dbReference type="Proteomes" id="UP001432146"/>
    </source>
</evidence>